<dbReference type="GeneID" id="106603452"/>
<protein>
    <submittedName>
        <fullName evidence="4">Uncharacterized protein isoform X1</fullName>
    </submittedName>
</protein>
<gene>
    <name evidence="4" type="primary">LOC106603452</name>
</gene>
<proteinExistence type="predicted"/>
<feature type="compositionally biased region" description="Polar residues" evidence="1">
    <location>
        <begin position="201"/>
        <end position="220"/>
    </location>
</feature>
<keyword evidence="2" id="KW-0812">Transmembrane</keyword>
<feature type="region of interest" description="Disordered" evidence="1">
    <location>
        <begin position="201"/>
        <end position="222"/>
    </location>
</feature>
<evidence type="ECO:0000313" key="4">
    <source>
        <dbReference type="RefSeq" id="XP_045573116.1"/>
    </source>
</evidence>
<feature type="region of interest" description="Disordered" evidence="1">
    <location>
        <begin position="289"/>
        <end position="309"/>
    </location>
</feature>
<organism evidence="3 4">
    <name type="scientific">Salmo salar</name>
    <name type="common">Atlantic salmon</name>
    <dbReference type="NCBI Taxonomy" id="8030"/>
    <lineage>
        <taxon>Eukaryota</taxon>
        <taxon>Metazoa</taxon>
        <taxon>Chordata</taxon>
        <taxon>Craniata</taxon>
        <taxon>Vertebrata</taxon>
        <taxon>Euteleostomi</taxon>
        <taxon>Actinopterygii</taxon>
        <taxon>Neopterygii</taxon>
        <taxon>Teleostei</taxon>
        <taxon>Protacanthopterygii</taxon>
        <taxon>Salmoniformes</taxon>
        <taxon>Salmonidae</taxon>
        <taxon>Salmoninae</taxon>
        <taxon>Salmo</taxon>
    </lineage>
</organism>
<evidence type="ECO:0000313" key="3">
    <source>
        <dbReference type="Proteomes" id="UP001652741"/>
    </source>
</evidence>
<keyword evidence="2" id="KW-0472">Membrane</keyword>
<name>A0ABM3EPX4_SALSA</name>
<dbReference type="Proteomes" id="UP001652741">
    <property type="component" value="Chromosome ssa04"/>
</dbReference>
<keyword evidence="3" id="KW-1185">Reference proteome</keyword>
<sequence length="309" mass="35154">MSWLQISEMHHASIRVSLSSVHSLEVRISLTHTTLVFSCSTFLWTRSPMALLREFLLWVVLGMIFVSLVIGLIFVFINKCISKKAAEQYNRNTPSHTIPESYAQFLPMVSPLSRSSKYHPKDLEDDLPPLPPRTQFLTSYPEIESYENLAELPYNVKVDNEAPPPPYHHTETVVCQDVCHDRDSISEDYDDIGADCQTAEQYNTNSPSHTIPESYAQSSKYHPKDLKDDLTPLPPRTQFLTSYPKIESSENLAELPYNVKVDNEAPPPPYHHTETVVCQDVCHDRDSISEDYDDIGADCQSEEDYDDVG</sequence>
<dbReference type="RefSeq" id="XP_045573116.1">
    <property type="nucleotide sequence ID" value="XM_045717160.1"/>
</dbReference>
<accession>A0ABM3EPX4</accession>
<evidence type="ECO:0000256" key="1">
    <source>
        <dbReference type="SAM" id="MobiDB-lite"/>
    </source>
</evidence>
<keyword evidence="2" id="KW-1133">Transmembrane helix</keyword>
<feature type="transmembrane region" description="Helical" evidence="2">
    <location>
        <begin position="56"/>
        <end position="77"/>
    </location>
</feature>
<reference evidence="4" key="1">
    <citation type="submission" date="2025-08" db="UniProtKB">
        <authorList>
            <consortium name="RefSeq"/>
        </authorList>
    </citation>
    <scope>IDENTIFICATION</scope>
</reference>
<evidence type="ECO:0000256" key="2">
    <source>
        <dbReference type="SAM" id="Phobius"/>
    </source>
</evidence>